<evidence type="ECO:0000313" key="4">
    <source>
        <dbReference type="Proteomes" id="UP001497516"/>
    </source>
</evidence>
<protein>
    <submittedName>
        <fullName evidence="3">Uncharacterized protein</fullName>
    </submittedName>
</protein>
<gene>
    <name evidence="3" type="ORF">LTRI10_LOCUS9950</name>
</gene>
<accession>A0AAV2D1J5</accession>
<evidence type="ECO:0000256" key="2">
    <source>
        <dbReference type="SAM" id="Phobius"/>
    </source>
</evidence>
<keyword evidence="2" id="KW-0472">Membrane</keyword>
<organism evidence="3 4">
    <name type="scientific">Linum trigynum</name>
    <dbReference type="NCBI Taxonomy" id="586398"/>
    <lineage>
        <taxon>Eukaryota</taxon>
        <taxon>Viridiplantae</taxon>
        <taxon>Streptophyta</taxon>
        <taxon>Embryophyta</taxon>
        <taxon>Tracheophyta</taxon>
        <taxon>Spermatophyta</taxon>
        <taxon>Magnoliopsida</taxon>
        <taxon>eudicotyledons</taxon>
        <taxon>Gunneridae</taxon>
        <taxon>Pentapetalae</taxon>
        <taxon>rosids</taxon>
        <taxon>fabids</taxon>
        <taxon>Malpighiales</taxon>
        <taxon>Linaceae</taxon>
        <taxon>Linum</taxon>
    </lineage>
</organism>
<dbReference type="Proteomes" id="UP001497516">
    <property type="component" value="Chromosome 10"/>
</dbReference>
<dbReference type="AlphaFoldDB" id="A0AAV2D1J5"/>
<dbReference type="EMBL" id="OZ034814">
    <property type="protein sequence ID" value="CAL1363498.1"/>
    <property type="molecule type" value="Genomic_DNA"/>
</dbReference>
<name>A0AAV2D1J5_9ROSI</name>
<proteinExistence type="predicted"/>
<feature type="transmembrane region" description="Helical" evidence="2">
    <location>
        <begin position="7"/>
        <end position="25"/>
    </location>
</feature>
<keyword evidence="2" id="KW-0812">Transmembrane</keyword>
<feature type="region of interest" description="Disordered" evidence="1">
    <location>
        <begin position="66"/>
        <end position="85"/>
    </location>
</feature>
<sequence length="85" mass="9394">MRISDNICIAIAAMPLVVCVCLVLHELPELAREALLCSGLVLTMCGLGWLMQRIIIKLMNKLFESRSSYQTENPRDGEDQGSLSA</sequence>
<evidence type="ECO:0000313" key="3">
    <source>
        <dbReference type="EMBL" id="CAL1363498.1"/>
    </source>
</evidence>
<keyword evidence="4" id="KW-1185">Reference proteome</keyword>
<reference evidence="3 4" key="1">
    <citation type="submission" date="2024-04" db="EMBL/GenBank/DDBJ databases">
        <authorList>
            <person name="Fracassetti M."/>
        </authorList>
    </citation>
    <scope>NUCLEOTIDE SEQUENCE [LARGE SCALE GENOMIC DNA]</scope>
</reference>
<keyword evidence="2" id="KW-1133">Transmembrane helix</keyword>
<feature type="transmembrane region" description="Helical" evidence="2">
    <location>
        <begin position="31"/>
        <end position="51"/>
    </location>
</feature>
<evidence type="ECO:0000256" key="1">
    <source>
        <dbReference type="SAM" id="MobiDB-lite"/>
    </source>
</evidence>